<feature type="domain" description="YdbS-like PH" evidence="2">
    <location>
        <begin position="79"/>
        <end position="150"/>
    </location>
</feature>
<dbReference type="Proteomes" id="UP000008922">
    <property type="component" value="Chromosome"/>
</dbReference>
<name>E8MY72_ANATU</name>
<evidence type="ECO:0000313" key="4">
    <source>
        <dbReference type="EMBL" id="BAJ64303.1"/>
    </source>
</evidence>
<dbReference type="PANTHER" id="PTHR37938:SF1">
    <property type="entry name" value="BLL0215 PROTEIN"/>
    <property type="match status" value="1"/>
</dbReference>
<accession>E8MY72</accession>
<dbReference type="HOGENOM" id="CLU_1208825_0_0_0"/>
<dbReference type="Pfam" id="PF03703">
    <property type="entry name" value="bPH_2"/>
    <property type="match status" value="1"/>
</dbReference>
<gene>
    <name evidence="4" type="ordered locus">ANT_22770</name>
</gene>
<feature type="domain" description="SHOCT" evidence="3">
    <location>
        <begin position="182"/>
        <end position="207"/>
    </location>
</feature>
<keyword evidence="1" id="KW-1133">Transmembrane helix</keyword>
<feature type="transmembrane region" description="Helical" evidence="1">
    <location>
        <begin position="57"/>
        <end position="77"/>
    </location>
</feature>
<proteinExistence type="predicted"/>
<keyword evidence="1" id="KW-0812">Transmembrane</keyword>
<dbReference type="OrthoDB" id="3378680at2"/>
<dbReference type="PANTHER" id="PTHR37938">
    <property type="entry name" value="BLL0215 PROTEIN"/>
    <property type="match status" value="1"/>
</dbReference>
<sequence length="211" mass="23743">MSPAYLKRLLGENEQILLTTHQHWIVLVEQILVEIILAAVTILLVTIFLITGGGNPGIALGYLLLIIPLVSLVRDVLKWWNHQYIVTNLRVIQITGILNKNVTDSSLEKVNDVKMVQSVIGRFLDFGDLEVLTASEMGINRFTRIANPIRFKTTMLNAKIRLEDQTREATAEASIYSIPQLIEQLGELRQKGLITEEEFIEKKAALLAKLS</sequence>
<keyword evidence="5" id="KW-1185">Reference proteome</keyword>
<evidence type="ECO:0008006" key="6">
    <source>
        <dbReference type="Google" id="ProtNLM"/>
    </source>
</evidence>
<organism evidence="4 5">
    <name type="scientific">Anaerolinea thermophila (strain DSM 14523 / JCM 11388 / NBRC 100420 / UNI-1)</name>
    <dbReference type="NCBI Taxonomy" id="926569"/>
    <lineage>
        <taxon>Bacteria</taxon>
        <taxon>Bacillati</taxon>
        <taxon>Chloroflexota</taxon>
        <taxon>Anaerolineae</taxon>
        <taxon>Anaerolineales</taxon>
        <taxon>Anaerolineaceae</taxon>
        <taxon>Anaerolinea</taxon>
    </lineage>
</organism>
<protein>
    <recommendedName>
        <fullName evidence="6">DUF304 domain-containing protein</fullName>
    </recommendedName>
</protein>
<dbReference type="AlphaFoldDB" id="E8MY72"/>
<keyword evidence="1" id="KW-0472">Membrane</keyword>
<dbReference type="InterPro" id="IPR018649">
    <property type="entry name" value="SHOCT"/>
</dbReference>
<dbReference type="STRING" id="926569.ANT_22770"/>
<evidence type="ECO:0000313" key="5">
    <source>
        <dbReference type="Proteomes" id="UP000008922"/>
    </source>
</evidence>
<evidence type="ECO:0000259" key="2">
    <source>
        <dbReference type="Pfam" id="PF03703"/>
    </source>
</evidence>
<dbReference type="KEGG" id="atm:ANT_22770"/>
<evidence type="ECO:0000256" key="1">
    <source>
        <dbReference type="SAM" id="Phobius"/>
    </source>
</evidence>
<dbReference type="InParanoid" id="E8MY72"/>
<dbReference type="RefSeq" id="WP_013560670.1">
    <property type="nucleotide sequence ID" value="NC_014960.1"/>
</dbReference>
<evidence type="ECO:0000259" key="3">
    <source>
        <dbReference type="Pfam" id="PF09851"/>
    </source>
</evidence>
<reference evidence="4 5" key="1">
    <citation type="submission" date="2010-12" db="EMBL/GenBank/DDBJ databases">
        <title>Whole genome sequence of Anaerolinea thermophila UNI-1.</title>
        <authorList>
            <person name="Narita-Yamada S."/>
            <person name="Kishi E."/>
            <person name="Watanabe Y."/>
            <person name="Takasaki K."/>
            <person name="Ankai A."/>
            <person name="Oguchi A."/>
            <person name="Fukui S."/>
            <person name="Takahashi M."/>
            <person name="Yashiro I."/>
            <person name="Hosoyama A."/>
            <person name="Sekiguchi Y."/>
            <person name="Hanada S."/>
            <person name="Fujita N."/>
        </authorList>
    </citation>
    <scope>NUCLEOTIDE SEQUENCE [LARGE SCALE GENOMIC DNA]</scope>
    <source>
        <strain evidence="5">DSM 14523 / JCM 11388 / NBRC 100420 / UNI-1</strain>
    </source>
</reference>
<dbReference type="EMBL" id="AP012029">
    <property type="protein sequence ID" value="BAJ64303.1"/>
    <property type="molecule type" value="Genomic_DNA"/>
</dbReference>
<dbReference type="eggNOG" id="COG3428">
    <property type="taxonomic scope" value="Bacteria"/>
</dbReference>
<feature type="transmembrane region" description="Helical" evidence="1">
    <location>
        <begin position="31"/>
        <end position="51"/>
    </location>
</feature>
<dbReference type="Pfam" id="PF09851">
    <property type="entry name" value="SHOCT"/>
    <property type="match status" value="1"/>
</dbReference>
<dbReference type="InterPro" id="IPR005182">
    <property type="entry name" value="YdbS-like_PH"/>
</dbReference>